<dbReference type="GeneID" id="18762267"/>
<proteinExistence type="inferred from homology"/>
<dbReference type="EMBL" id="JH921441">
    <property type="protein sequence ID" value="EKD15704.1"/>
    <property type="molecule type" value="Genomic_DNA"/>
</dbReference>
<dbReference type="Pfam" id="PF00135">
    <property type="entry name" value="COesterase"/>
    <property type="match status" value="1"/>
</dbReference>
<evidence type="ECO:0000256" key="1">
    <source>
        <dbReference type="ARBA" id="ARBA00005964"/>
    </source>
</evidence>
<dbReference type="eggNOG" id="KOG1516">
    <property type="taxonomic scope" value="Eukaryota"/>
</dbReference>
<dbReference type="EC" id="3.1.1.-" evidence="3"/>
<evidence type="ECO:0000313" key="5">
    <source>
        <dbReference type="EMBL" id="EKD15704.1"/>
    </source>
</evidence>
<keyword evidence="6" id="KW-1185">Reference proteome</keyword>
<dbReference type="InterPro" id="IPR050309">
    <property type="entry name" value="Type-B_Carboxylest/Lipase"/>
</dbReference>
<dbReference type="InParanoid" id="K1XT94"/>
<gene>
    <name evidence="5" type="ORF">MBM_06332</name>
</gene>
<dbReference type="AlphaFoldDB" id="K1XT94"/>
<accession>K1XT94</accession>
<dbReference type="InterPro" id="IPR019826">
    <property type="entry name" value="Carboxylesterase_B_AS"/>
</dbReference>
<dbReference type="HOGENOM" id="CLU_006586_14_4_1"/>
<protein>
    <recommendedName>
        <fullName evidence="3">Carboxylic ester hydrolase</fullName>
        <ecNumber evidence="3">3.1.1.-</ecNumber>
    </recommendedName>
</protein>
<dbReference type="KEGG" id="mbe:MBM_06332"/>
<dbReference type="RefSeq" id="XP_007294221.1">
    <property type="nucleotide sequence ID" value="XM_007294159.1"/>
</dbReference>
<dbReference type="PANTHER" id="PTHR11559">
    <property type="entry name" value="CARBOXYLESTERASE"/>
    <property type="match status" value="1"/>
</dbReference>
<dbReference type="InterPro" id="IPR029058">
    <property type="entry name" value="AB_hydrolase_fold"/>
</dbReference>
<organism evidence="5 6">
    <name type="scientific">Marssonina brunnea f. sp. multigermtubi (strain MB_m1)</name>
    <name type="common">Marssonina leaf spot fungus</name>
    <dbReference type="NCBI Taxonomy" id="1072389"/>
    <lineage>
        <taxon>Eukaryota</taxon>
        <taxon>Fungi</taxon>
        <taxon>Dikarya</taxon>
        <taxon>Ascomycota</taxon>
        <taxon>Pezizomycotina</taxon>
        <taxon>Leotiomycetes</taxon>
        <taxon>Helotiales</taxon>
        <taxon>Drepanopezizaceae</taxon>
        <taxon>Drepanopeziza</taxon>
    </lineage>
</organism>
<dbReference type="OrthoDB" id="3200163at2759"/>
<dbReference type="OMA" id="IGANWWP"/>
<evidence type="ECO:0000259" key="4">
    <source>
        <dbReference type="Pfam" id="PF00135"/>
    </source>
</evidence>
<evidence type="ECO:0000256" key="2">
    <source>
        <dbReference type="ARBA" id="ARBA00022801"/>
    </source>
</evidence>
<feature type="domain" description="Carboxylesterase type B" evidence="4">
    <location>
        <begin position="22"/>
        <end position="453"/>
    </location>
</feature>
<evidence type="ECO:0000313" key="6">
    <source>
        <dbReference type="Proteomes" id="UP000006753"/>
    </source>
</evidence>
<reference evidence="5 6" key="1">
    <citation type="journal article" date="2012" name="BMC Genomics">
        <title>Sequencing the genome of Marssonina brunnea reveals fungus-poplar co-evolution.</title>
        <authorList>
            <person name="Zhu S."/>
            <person name="Cao Y.-Z."/>
            <person name="Jiang C."/>
            <person name="Tan B.-Y."/>
            <person name="Wang Z."/>
            <person name="Feng S."/>
            <person name="Zhang L."/>
            <person name="Su X.-H."/>
            <person name="Brejova B."/>
            <person name="Vinar T."/>
            <person name="Xu M."/>
            <person name="Wang M.-X."/>
            <person name="Zhang S.-G."/>
            <person name="Huang M.-R."/>
            <person name="Wu R."/>
            <person name="Zhou Y."/>
        </authorList>
    </citation>
    <scope>NUCLEOTIDE SEQUENCE [LARGE SCALE GENOMIC DNA]</scope>
    <source>
        <strain evidence="5 6">MB_m1</strain>
    </source>
</reference>
<name>K1XT94_MARBU</name>
<dbReference type="InterPro" id="IPR002018">
    <property type="entry name" value="CarbesteraseB"/>
</dbReference>
<dbReference type="GO" id="GO:0016787">
    <property type="term" value="F:hydrolase activity"/>
    <property type="evidence" value="ECO:0007669"/>
    <property type="project" value="UniProtKB-KW"/>
</dbReference>
<dbReference type="Proteomes" id="UP000006753">
    <property type="component" value="Unassembled WGS sequence"/>
</dbReference>
<evidence type="ECO:0000256" key="3">
    <source>
        <dbReference type="RuleBase" id="RU361235"/>
    </source>
</evidence>
<dbReference type="SUPFAM" id="SSF53474">
    <property type="entry name" value="alpha/beta-Hydrolases"/>
    <property type="match status" value="1"/>
</dbReference>
<dbReference type="ESTHER" id="marbu-k1xt94">
    <property type="family name" value="Fungal_carboxylesterase_lipase"/>
</dbReference>
<sequence length="546" mass="59668">MYALVSRSDRTTESQHPQLGRVMALDHGETIAYRGIKYAELQHAFAEPVLFAHPSLSKVLDATSYGPQCVQGSATCDAEFAFIQHELPRGEFKTSLTECLNLNITTPKGGREGLQPLPVFVFIHGGGFSLGGNAWPQYDPARLVELSIREGSPVIGININYRLGLPGFLASQGLIDAGARANNGLRDQRVALLWIRKYVGGFGGDPENVTVVGESAGSVAAFLHLESTQPLFKRILAMGGSPLLLKPLTMAAASGIHNVVMERLGFAQMQTADEKVRALKEASADQLVAAAEGLPMLPVVDGEYVKSESTFTQWSFQESALPGTQWCESVMIGDCEMDSSILFYMLHDRQARLEETFLACVNDSLHENPVAKQQLLEAYHIGSGSGNDAQNQAVATDNILHFAQDIGFYAPLVTIASGFPGKRFVFHFNEPNPWDGRYQGVASHLLDAAFLYQNFNEFLDEAQRGSAEAFGKHFVAYVAGREPFPQFAPGERGAMVYGAGGDDRQTFVRSRRCEDVGRRSTIFRLAQSSSLEELSALWGCFLSRVE</sequence>
<dbReference type="PROSITE" id="PS00122">
    <property type="entry name" value="CARBOXYLESTERASE_B_1"/>
    <property type="match status" value="1"/>
</dbReference>
<dbReference type="Gene3D" id="3.40.50.1820">
    <property type="entry name" value="alpha/beta hydrolase"/>
    <property type="match status" value="1"/>
</dbReference>
<keyword evidence="2 3" id="KW-0378">Hydrolase</keyword>
<comment type="similarity">
    <text evidence="1 3">Belongs to the type-B carboxylesterase/lipase family.</text>
</comment>